<sequence length="181" mass="20486">MYKKKKEADRGGPSRGQTDTKDEEMDFKSILKDIELFSSSHMTWKERKEVENRKVVALGGKPPKKQRLPLSVARPMMKKQKEREQKMLEERLILGRFGGKSGGSAKRSMGRRKPEDRVLKTSEGHFRNGVLDVKHLLHSAPSRESAAPPSRESDFGMHFGTTGKKKGKKSQGKKGGGRKRR</sequence>
<evidence type="ECO:0000256" key="1">
    <source>
        <dbReference type="SAM" id="MobiDB-lite"/>
    </source>
</evidence>
<dbReference type="InterPro" id="IPR027973">
    <property type="entry name" value="FSAF1-like"/>
</dbReference>
<feature type="region of interest" description="Disordered" evidence="1">
    <location>
        <begin position="58"/>
        <end position="181"/>
    </location>
</feature>
<reference evidence="2" key="1">
    <citation type="submission" date="2018-02" db="EMBL/GenBank/DDBJ databases">
        <authorList>
            <person name="Cohen D.B."/>
            <person name="Kent A.D."/>
        </authorList>
    </citation>
    <scope>NUCLEOTIDE SEQUENCE</scope>
</reference>
<feature type="compositionally biased region" description="Low complexity" evidence="1">
    <location>
        <begin position="139"/>
        <end position="150"/>
    </location>
</feature>
<accession>A0A2N9FXK1</accession>
<feature type="compositionally biased region" description="Basic and acidic residues" evidence="1">
    <location>
        <begin position="112"/>
        <end position="126"/>
    </location>
</feature>
<protein>
    <submittedName>
        <fullName evidence="2">Uncharacterized protein</fullName>
    </submittedName>
</protein>
<dbReference type="EMBL" id="OIVN01001258">
    <property type="protein sequence ID" value="SPC91840.1"/>
    <property type="molecule type" value="Genomic_DNA"/>
</dbReference>
<feature type="compositionally biased region" description="Basic residues" evidence="1">
    <location>
        <begin position="163"/>
        <end position="181"/>
    </location>
</feature>
<feature type="compositionally biased region" description="Basic and acidic residues" evidence="1">
    <location>
        <begin position="79"/>
        <end position="93"/>
    </location>
</feature>
<dbReference type="PANTHER" id="PTHR28096:SF1">
    <property type="entry name" value="PROTEIN FAF1"/>
    <property type="match status" value="1"/>
</dbReference>
<gene>
    <name evidence="2" type="ORF">FSB_LOCUS19722</name>
</gene>
<dbReference type="AlphaFoldDB" id="A0A2N9FXK1"/>
<organism evidence="2">
    <name type="scientific">Fagus sylvatica</name>
    <name type="common">Beechnut</name>
    <dbReference type="NCBI Taxonomy" id="28930"/>
    <lineage>
        <taxon>Eukaryota</taxon>
        <taxon>Viridiplantae</taxon>
        <taxon>Streptophyta</taxon>
        <taxon>Embryophyta</taxon>
        <taxon>Tracheophyta</taxon>
        <taxon>Spermatophyta</taxon>
        <taxon>Magnoliopsida</taxon>
        <taxon>eudicotyledons</taxon>
        <taxon>Gunneridae</taxon>
        <taxon>Pentapetalae</taxon>
        <taxon>rosids</taxon>
        <taxon>fabids</taxon>
        <taxon>Fagales</taxon>
        <taxon>Fagaceae</taxon>
        <taxon>Fagus</taxon>
    </lineage>
</organism>
<name>A0A2N9FXK1_FAGSY</name>
<dbReference type="GO" id="GO:0000462">
    <property type="term" value="P:maturation of SSU-rRNA from tricistronic rRNA transcript (SSU-rRNA, 5.8S rRNA, LSU-rRNA)"/>
    <property type="evidence" value="ECO:0007669"/>
    <property type="project" value="TreeGrafter"/>
</dbReference>
<feature type="region of interest" description="Disordered" evidence="1">
    <location>
        <begin position="1"/>
        <end position="25"/>
    </location>
</feature>
<feature type="compositionally biased region" description="Basic and acidic residues" evidence="1">
    <location>
        <begin position="1"/>
        <end position="12"/>
    </location>
</feature>
<proteinExistence type="predicted"/>
<dbReference type="GO" id="GO:0005730">
    <property type="term" value="C:nucleolus"/>
    <property type="evidence" value="ECO:0007669"/>
    <property type="project" value="TreeGrafter"/>
</dbReference>
<evidence type="ECO:0000313" key="2">
    <source>
        <dbReference type="EMBL" id="SPC91840.1"/>
    </source>
</evidence>
<dbReference type="Pfam" id="PF15375">
    <property type="entry name" value="FSAF1"/>
    <property type="match status" value="1"/>
</dbReference>
<dbReference type="InterPro" id="IPR053030">
    <property type="entry name" value="Ribosomal_biogenesis_FAF1-like"/>
</dbReference>
<dbReference type="PANTHER" id="PTHR28096">
    <property type="entry name" value="PROTEIN FAF1"/>
    <property type="match status" value="1"/>
</dbReference>